<evidence type="ECO:0000259" key="1">
    <source>
        <dbReference type="Pfam" id="PF21056"/>
    </source>
</evidence>
<dbReference type="Proteomes" id="UP000693970">
    <property type="component" value="Unassembled WGS sequence"/>
</dbReference>
<dbReference type="OrthoDB" id="124789at2759"/>
<accession>A0A9K3L730</accession>
<dbReference type="Pfam" id="PF21056">
    <property type="entry name" value="ZSWIM1-3_RNaseH-like"/>
    <property type="match status" value="1"/>
</dbReference>
<dbReference type="EMBL" id="JAGRRH010000015">
    <property type="protein sequence ID" value="KAG7356930.1"/>
    <property type="molecule type" value="Genomic_DNA"/>
</dbReference>
<organism evidence="2 3">
    <name type="scientific">Nitzschia inconspicua</name>
    <dbReference type="NCBI Taxonomy" id="303405"/>
    <lineage>
        <taxon>Eukaryota</taxon>
        <taxon>Sar</taxon>
        <taxon>Stramenopiles</taxon>
        <taxon>Ochrophyta</taxon>
        <taxon>Bacillariophyta</taxon>
        <taxon>Bacillariophyceae</taxon>
        <taxon>Bacillariophycidae</taxon>
        <taxon>Bacillariales</taxon>
        <taxon>Bacillariaceae</taxon>
        <taxon>Nitzschia</taxon>
    </lineage>
</organism>
<dbReference type="PANTHER" id="PTHR47718:SF2">
    <property type="entry name" value="PROTEIN FAR1-RELATED SEQUENCE 5-LIKE"/>
    <property type="match status" value="1"/>
</dbReference>
<dbReference type="AlphaFoldDB" id="A0A9K3L730"/>
<dbReference type="PANTHER" id="PTHR47718">
    <property type="entry name" value="OS01G0519700 PROTEIN"/>
    <property type="match status" value="1"/>
</dbReference>
<protein>
    <submittedName>
        <fullName evidence="2">MULE transposase domain containing protein</fullName>
    </submittedName>
</protein>
<evidence type="ECO:0000313" key="3">
    <source>
        <dbReference type="Proteomes" id="UP000693970"/>
    </source>
</evidence>
<dbReference type="InterPro" id="IPR048324">
    <property type="entry name" value="ZSWIM1-3_RNaseH-like"/>
</dbReference>
<name>A0A9K3L730_9STRA</name>
<feature type="domain" description="ZSWIM1/3 RNaseH-like" evidence="1">
    <location>
        <begin position="39"/>
        <end position="146"/>
    </location>
</feature>
<sequence length="603" mass="68470">MDYIGNQGHVQCEVLAYEEVFAGDLFEYALERCKAVSARDDQHVLISLVWAMPIGKRCLQAFPELLFSDATHKTNQENRPLITFGVKDAQGRVQVVIRAWAPNERAWMFRWLFQTAVPAIIGKATCERIRLVLTDGDSQELTQLDAAISSVFTKCVRSRCGWHIIHQGWKQHVGSLGRNEEAKEIAKRIRSWLYSFMKSIETLDEYKASKALLLSYVNSEEVVKVIGDNNADHIVTFVHSNVFVHEQHFARCFYLDVRGFDAYSNTCLEGTNYGVKYCENRVLPNMSQAKATKVMTNQDEDKFTQNQKKASDAFHKTPLQARTNTSAHVLQTAESMLQQAMVASESYISYRVCERKWWVLYSGHRNLPVRLLPVFARVRTVSIDKNNRMKCSCFEYERKGIPLLDPSELNEDELNIRNKLVTARWKSPQTPTAPASMKSLDEGRYSVGSKSEDKFMSMTGEDLFLYFQALMKNKLSILNYNIERVEKAVAVMEKHEGNAVGMTQEMHNCSADFSFVGPGDETSDVANPVGSHKVLNLLYKELTQLCDVAGNDKTAKTARDLEKLIIALKEEIASEQSPPTCKVVSCMVSKVSGKRKHVKQFKY</sequence>
<evidence type="ECO:0000313" key="2">
    <source>
        <dbReference type="EMBL" id="KAG7356930.1"/>
    </source>
</evidence>
<proteinExistence type="predicted"/>
<reference evidence="2" key="2">
    <citation type="submission" date="2021-04" db="EMBL/GenBank/DDBJ databases">
        <authorList>
            <person name="Podell S."/>
        </authorList>
    </citation>
    <scope>NUCLEOTIDE SEQUENCE</scope>
    <source>
        <strain evidence="2">Hildebrandi</strain>
    </source>
</reference>
<keyword evidence="3" id="KW-1185">Reference proteome</keyword>
<gene>
    <name evidence="2" type="ORF">IV203_001618</name>
</gene>
<comment type="caution">
    <text evidence="2">The sequence shown here is derived from an EMBL/GenBank/DDBJ whole genome shotgun (WGS) entry which is preliminary data.</text>
</comment>
<reference evidence="2" key="1">
    <citation type="journal article" date="2021" name="Sci. Rep.">
        <title>Diploid genomic architecture of Nitzschia inconspicua, an elite biomass production diatom.</title>
        <authorList>
            <person name="Oliver A."/>
            <person name="Podell S."/>
            <person name="Pinowska A."/>
            <person name="Traller J.C."/>
            <person name="Smith S.R."/>
            <person name="McClure R."/>
            <person name="Beliaev A."/>
            <person name="Bohutskyi P."/>
            <person name="Hill E.A."/>
            <person name="Rabines A."/>
            <person name="Zheng H."/>
            <person name="Allen L.Z."/>
            <person name="Kuo A."/>
            <person name="Grigoriev I.V."/>
            <person name="Allen A.E."/>
            <person name="Hazlebeck D."/>
            <person name="Allen E.E."/>
        </authorList>
    </citation>
    <scope>NUCLEOTIDE SEQUENCE</scope>
    <source>
        <strain evidence="2">Hildebrandi</strain>
    </source>
</reference>